<reference evidence="2 3" key="1">
    <citation type="submission" date="2020-08" db="EMBL/GenBank/DDBJ databases">
        <title>Genomic Encyclopedia of Type Strains, Phase IV (KMG-IV): sequencing the most valuable type-strain genomes for metagenomic binning, comparative biology and taxonomic classification.</title>
        <authorList>
            <person name="Goeker M."/>
        </authorList>
    </citation>
    <scope>NUCLEOTIDE SEQUENCE [LARGE SCALE GENOMIC DNA]</scope>
    <source>
        <strain evidence="2 3">YIM 65646</strain>
    </source>
</reference>
<name>A0A841FVD3_9ACTN</name>
<protein>
    <submittedName>
        <fullName evidence="2">Uncharacterized protein</fullName>
    </submittedName>
</protein>
<keyword evidence="1" id="KW-0472">Membrane</keyword>
<sequence length="175" mass="18056">MTYPPQGPYGYQVPYQVQPAPERPQQVLTAAILMVAIGVIGLLMLLTSLLDVAALGALGGGLSFAGCLGPILHVAVGVLAIFVLRGQHGPRVAVYVVGGAAALCDGFSAVMSMITASELADYNSGPPAVLVFLSIIVTLVMCATVAAIALLATGRANAWFTAMRQRPPIAPQQWA</sequence>
<dbReference type="RefSeq" id="WP_184793041.1">
    <property type="nucleotide sequence ID" value="NZ_BONT01000080.1"/>
</dbReference>
<dbReference type="Proteomes" id="UP000548476">
    <property type="component" value="Unassembled WGS sequence"/>
</dbReference>
<organism evidence="2 3">
    <name type="scientific">Phytomonospora endophytica</name>
    <dbReference type="NCBI Taxonomy" id="714109"/>
    <lineage>
        <taxon>Bacteria</taxon>
        <taxon>Bacillati</taxon>
        <taxon>Actinomycetota</taxon>
        <taxon>Actinomycetes</taxon>
        <taxon>Micromonosporales</taxon>
        <taxon>Micromonosporaceae</taxon>
        <taxon>Phytomonospora</taxon>
    </lineage>
</organism>
<feature type="transmembrane region" description="Helical" evidence="1">
    <location>
        <begin position="92"/>
        <end position="116"/>
    </location>
</feature>
<evidence type="ECO:0000256" key="1">
    <source>
        <dbReference type="SAM" id="Phobius"/>
    </source>
</evidence>
<evidence type="ECO:0000313" key="2">
    <source>
        <dbReference type="EMBL" id="MBB6039966.1"/>
    </source>
</evidence>
<dbReference type="AlphaFoldDB" id="A0A841FVD3"/>
<keyword evidence="1" id="KW-1133">Transmembrane helix</keyword>
<proteinExistence type="predicted"/>
<feature type="transmembrane region" description="Helical" evidence="1">
    <location>
        <begin position="128"/>
        <end position="154"/>
    </location>
</feature>
<gene>
    <name evidence="2" type="ORF">HNR73_007865</name>
</gene>
<keyword evidence="3" id="KW-1185">Reference proteome</keyword>
<dbReference type="EMBL" id="JACHGT010000028">
    <property type="protein sequence ID" value="MBB6039966.1"/>
    <property type="molecule type" value="Genomic_DNA"/>
</dbReference>
<keyword evidence="1" id="KW-0812">Transmembrane</keyword>
<comment type="caution">
    <text evidence="2">The sequence shown here is derived from an EMBL/GenBank/DDBJ whole genome shotgun (WGS) entry which is preliminary data.</text>
</comment>
<evidence type="ECO:0000313" key="3">
    <source>
        <dbReference type="Proteomes" id="UP000548476"/>
    </source>
</evidence>
<feature type="transmembrane region" description="Helical" evidence="1">
    <location>
        <begin position="27"/>
        <end position="50"/>
    </location>
</feature>
<feature type="transmembrane region" description="Helical" evidence="1">
    <location>
        <begin position="62"/>
        <end position="85"/>
    </location>
</feature>
<accession>A0A841FVD3</accession>